<name>A0A2W5TL14_9BACT</name>
<dbReference type="EMBL" id="QFQP01000013">
    <property type="protein sequence ID" value="PZR11975.1"/>
    <property type="molecule type" value="Genomic_DNA"/>
</dbReference>
<proteinExistence type="predicted"/>
<dbReference type="AlphaFoldDB" id="A0A2W5TL14"/>
<evidence type="ECO:0000313" key="1">
    <source>
        <dbReference type="EMBL" id="PZR11975.1"/>
    </source>
</evidence>
<organism evidence="1 2">
    <name type="scientific">Archangium gephyra</name>
    <dbReference type="NCBI Taxonomy" id="48"/>
    <lineage>
        <taxon>Bacteria</taxon>
        <taxon>Pseudomonadati</taxon>
        <taxon>Myxococcota</taxon>
        <taxon>Myxococcia</taxon>
        <taxon>Myxococcales</taxon>
        <taxon>Cystobacterineae</taxon>
        <taxon>Archangiaceae</taxon>
        <taxon>Archangium</taxon>
    </lineage>
</organism>
<protein>
    <submittedName>
        <fullName evidence="1">Uncharacterized protein</fullName>
    </submittedName>
</protein>
<comment type="caution">
    <text evidence="1">The sequence shown here is derived from an EMBL/GenBank/DDBJ whole genome shotgun (WGS) entry which is preliminary data.</text>
</comment>
<gene>
    <name evidence="1" type="ORF">DI536_16760</name>
</gene>
<accession>A0A2W5TL14</accession>
<sequence>MDLRALVLPLVLSAAPVQLPKCSSGELIVATDQGYRCASFKSLLEEQRSSSSWGAENVLPTCNSGQFLQSEGFGKWRCLEADKVIPSCSSGETLRSEGYSSGWKCDRKPQLPSCSSGEVWVSEGGDSWRCRRFKD</sequence>
<evidence type="ECO:0000313" key="2">
    <source>
        <dbReference type="Proteomes" id="UP000249061"/>
    </source>
</evidence>
<reference evidence="1 2" key="1">
    <citation type="submission" date="2017-08" db="EMBL/GenBank/DDBJ databases">
        <title>Infants hospitalized years apart are colonized by the same room-sourced microbial strains.</title>
        <authorList>
            <person name="Brooks B."/>
            <person name="Olm M.R."/>
            <person name="Firek B.A."/>
            <person name="Baker R."/>
            <person name="Thomas B.C."/>
            <person name="Morowitz M.J."/>
            <person name="Banfield J.F."/>
        </authorList>
    </citation>
    <scope>NUCLEOTIDE SEQUENCE [LARGE SCALE GENOMIC DNA]</scope>
    <source>
        <strain evidence="1">S2_003_000_R2_14</strain>
    </source>
</reference>
<dbReference type="Proteomes" id="UP000249061">
    <property type="component" value="Unassembled WGS sequence"/>
</dbReference>